<evidence type="ECO:0000313" key="2">
    <source>
        <dbReference type="Proteomes" id="UP000287651"/>
    </source>
</evidence>
<evidence type="ECO:0000313" key="1">
    <source>
        <dbReference type="EMBL" id="RRT68726.1"/>
    </source>
</evidence>
<proteinExistence type="predicted"/>
<comment type="caution">
    <text evidence="1">The sequence shown here is derived from an EMBL/GenBank/DDBJ whole genome shotgun (WGS) entry which is preliminary data.</text>
</comment>
<accession>A0A426ZXK8</accession>
<protein>
    <recommendedName>
        <fullName evidence="3">ER membrane protein complex subunit 2</fullName>
    </recommendedName>
</protein>
<reference evidence="1 2" key="1">
    <citation type="journal article" date="2014" name="Agronomy (Basel)">
        <title>A Draft Genome Sequence for Ensete ventricosum, the Drought-Tolerant Tree Against Hunger.</title>
        <authorList>
            <person name="Harrison J."/>
            <person name="Moore K.A."/>
            <person name="Paszkiewicz K."/>
            <person name="Jones T."/>
            <person name="Grant M."/>
            <person name="Ambacheew D."/>
            <person name="Muzemil S."/>
            <person name="Studholme D.J."/>
        </authorList>
    </citation>
    <scope>NUCLEOTIDE SEQUENCE [LARGE SCALE GENOMIC DNA]</scope>
</reference>
<dbReference type="Proteomes" id="UP000287651">
    <property type="component" value="Unassembled WGS sequence"/>
</dbReference>
<gene>
    <name evidence="1" type="ORF">B296_00025902</name>
</gene>
<organism evidence="1 2">
    <name type="scientific">Ensete ventricosum</name>
    <name type="common">Abyssinian banana</name>
    <name type="synonym">Musa ensete</name>
    <dbReference type="NCBI Taxonomy" id="4639"/>
    <lineage>
        <taxon>Eukaryota</taxon>
        <taxon>Viridiplantae</taxon>
        <taxon>Streptophyta</taxon>
        <taxon>Embryophyta</taxon>
        <taxon>Tracheophyta</taxon>
        <taxon>Spermatophyta</taxon>
        <taxon>Magnoliopsida</taxon>
        <taxon>Liliopsida</taxon>
        <taxon>Zingiberales</taxon>
        <taxon>Musaceae</taxon>
        <taxon>Ensete</taxon>
    </lineage>
</organism>
<sequence>MNPTRFGEDPFWGYVFLRSPVAFEVDRYWNHGGRLCSGSSLFLLHLARNVVFAVKRRPMVGASEAAQMERLESQVDNGGGGAWEYLCLVRKLKARRSDKVLKHGLSILNDHRARSKLGAEG</sequence>
<evidence type="ECO:0008006" key="3">
    <source>
        <dbReference type="Google" id="ProtNLM"/>
    </source>
</evidence>
<dbReference type="EMBL" id="AMZH03004601">
    <property type="protein sequence ID" value="RRT68726.1"/>
    <property type="molecule type" value="Genomic_DNA"/>
</dbReference>
<name>A0A426ZXK8_ENSVE</name>
<dbReference type="AlphaFoldDB" id="A0A426ZXK8"/>